<dbReference type="Pfam" id="PF01758">
    <property type="entry name" value="SBF"/>
    <property type="match status" value="1"/>
</dbReference>
<evidence type="ECO:0000313" key="7">
    <source>
        <dbReference type="EMBL" id="ELY49519.1"/>
    </source>
</evidence>
<dbReference type="AlphaFoldDB" id="L9WJA9"/>
<feature type="region of interest" description="Disordered" evidence="5">
    <location>
        <begin position="302"/>
        <end position="335"/>
    </location>
</feature>
<dbReference type="Gene3D" id="1.20.1530.20">
    <property type="match status" value="1"/>
</dbReference>
<dbReference type="PATRIC" id="fig|1227499.3.peg.4159"/>
<proteinExistence type="predicted"/>
<feature type="transmembrane region" description="Helical" evidence="6">
    <location>
        <begin position="258"/>
        <end position="283"/>
    </location>
</feature>
<comment type="caution">
    <text evidence="7">The sequence shown here is derived from an EMBL/GenBank/DDBJ whole genome shotgun (WGS) entry which is preliminary data.</text>
</comment>
<dbReference type="InterPro" id="IPR038770">
    <property type="entry name" value="Na+/solute_symporter_sf"/>
</dbReference>
<feature type="transmembrane region" description="Helical" evidence="6">
    <location>
        <begin position="37"/>
        <end position="55"/>
    </location>
</feature>
<dbReference type="InterPro" id="IPR002657">
    <property type="entry name" value="BilAc:Na_symport/Acr3"/>
</dbReference>
<dbReference type="OrthoDB" id="157590at2157"/>
<evidence type="ECO:0000256" key="4">
    <source>
        <dbReference type="ARBA" id="ARBA00023136"/>
    </source>
</evidence>
<evidence type="ECO:0000256" key="2">
    <source>
        <dbReference type="ARBA" id="ARBA00022692"/>
    </source>
</evidence>
<dbReference type="GO" id="GO:0016020">
    <property type="term" value="C:membrane"/>
    <property type="evidence" value="ECO:0007669"/>
    <property type="project" value="UniProtKB-SubCell"/>
</dbReference>
<evidence type="ECO:0000313" key="8">
    <source>
        <dbReference type="Proteomes" id="UP000011602"/>
    </source>
</evidence>
<feature type="transmembrane region" description="Helical" evidence="6">
    <location>
        <begin position="94"/>
        <end position="115"/>
    </location>
</feature>
<dbReference type="eggNOG" id="arCOG02191">
    <property type="taxonomic scope" value="Archaea"/>
</dbReference>
<feature type="transmembrane region" description="Helical" evidence="6">
    <location>
        <begin position="189"/>
        <end position="209"/>
    </location>
</feature>
<feature type="transmembrane region" description="Helical" evidence="6">
    <location>
        <begin position="215"/>
        <end position="237"/>
    </location>
</feature>
<evidence type="ECO:0000256" key="3">
    <source>
        <dbReference type="ARBA" id="ARBA00022989"/>
    </source>
</evidence>
<dbReference type="RefSeq" id="WP_007261301.1">
    <property type="nucleotide sequence ID" value="NZ_AOHZ01000095.1"/>
</dbReference>
<dbReference type="Proteomes" id="UP000011602">
    <property type="component" value="Unassembled WGS sequence"/>
</dbReference>
<accession>L9WJA9</accession>
<gene>
    <name evidence="7" type="ORF">C493_20244</name>
</gene>
<feature type="compositionally biased region" description="Polar residues" evidence="5">
    <location>
        <begin position="322"/>
        <end position="335"/>
    </location>
</feature>
<feature type="transmembrane region" description="Helical" evidence="6">
    <location>
        <begin position="122"/>
        <end position="148"/>
    </location>
</feature>
<evidence type="ECO:0000256" key="6">
    <source>
        <dbReference type="SAM" id="Phobius"/>
    </source>
</evidence>
<keyword evidence="8" id="KW-1185">Reference proteome</keyword>
<evidence type="ECO:0000256" key="5">
    <source>
        <dbReference type="SAM" id="MobiDB-lite"/>
    </source>
</evidence>
<name>L9WJA9_9EURY</name>
<sequence length="335" mass="33886">MNRLRNTLQSQQSLLVVIVATIAGVAVPGFAAPLEPLIPVLVAGLIFTAFYGFSVGELSSRRLSRPVLASLVCLYLLVPLALYPVAAVVLSGELLLGVLVVLSAPLAAGSSIIWTRLGGGNTLLATVTVLASMVLAPVVMPSLIAVFAESTVELSVGSLVAELAAIIAIGGVLAYFVPNGTVTERQLDGFSVATLGALIYVGVGGSPLSVDPVDLAFVGLLAVAALCLSAGLSYGCYARGMRSDDCVTVLFSSSMKNMSVSVMVGAVVGGGAVIAAITAFHVVQQLVSSSLVHRLAEATAQSRSQAVPAQTPEPGPGPGTGHAQSETTTAGQFGD</sequence>
<reference evidence="7 8" key="1">
    <citation type="journal article" date="2014" name="PLoS Genet.">
        <title>Phylogenetically driven sequencing of extremely halophilic archaea reveals strategies for static and dynamic osmo-response.</title>
        <authorList>
            <person name="Becker E.A."/>
            <person name="Seitzer P.M."/>
            <person name="Tritt A."/>
            <person name="Larsen D."/>
            <person name="Krusor M."/>
            <person name="Yao A.I."/>
            <person name="Wu D."/>
            <person name="Madern D."/>
            <person name="Eisen J.A."/>
            <person name="Darling A.E."/>
            <person name="Facciotti M.T."/>
        </authorList>
    </citation>
    <scope>NUCLEOTIDE SEQUENCE [LARGE SCALE GENOMIC DNA]</scope>
    <source>
        <strain evidence="7 8">JCM 12255</strain>
    </source>
</reference>
<keyword evidence="4 6" id="KW-0472">Membrane</keyword>
<organism evidence="7 8">
    <name type="scientific">Natronolimnohabitans innermongolicus JCM 12255</name>
    <dbReference type="NCBI Taxonomy" id="1227499"/>
    <lineage>
        <taxon>Archaea</taxon>
        <taxon>Methanobacteriati</taxon>
        <taxon>Methanobacteriota</taxon>
        <taxon>Stenosarchaea group</taxon>
        <taxon>Halobacteria</taxon>
        <taxon>Halobacteriales</taxon>
        <taxon>Natrialbaceae</taxon>
        <taxon>Natronolimnohabitans</taxon>
    </lineage>
</organism>
<evidence type="ECO:0000256" key="1">
    <source>
        <dbReference type="ARBA" id="ARBA00004141"/>
    </source>
</evidence>
<comment type="subcellular location">
    <subcellularLocation>
        <location evidence="1">Membrane</location>
        <topology evidence="1">Multi-pass membrane protein</topology>
    </subcellularLocation>
</comment>
<evidence type="ECO:0008006" key="9">
    <source>
        <dbReference type="Google" id="ProtNLM"/>
    </source>
</evidence>
<feature type="transmembrane region" description="Helical" evidence="6">
    <location>
        <begin position="67"/>
        <end position="88"/>
    </location>
</feature>
<feature type="transmembrane region" description="Helical" evidence="6">
    <location>
        <begin position="12"/>
        <end position="31"/>
    </location>
</feature>
<feature type="transmembrane region" description="Helical" evidence="6">
    <location>
        <begin position="154"/>
        <end position="177"/>
    </location>
</feature>
<protein>
    <recommendedName>
        <fullName evidence="9">Bile acid:sodium symporter</fullName>
    </recommendedName>
</protein>
<keyword evidence="3 6" id="KW-1133">Transmembrane helix</keyword>
<keyword evidence="2 6" id="KW-0812">Transmembrane</keyword>
<dbReference type="EMBL" id="AOHZ01000095">
    <property type="protein sequence ID" value="ELY49519.1"/>
    <property type="molecule type" value="Genomic_DNA"/>
</dbReference>